<keyword evidence="14" id="KW-1185">Reference proteome</keyword>
<dbReference type="GO" id="GO:0004497">
    <property type="term" value="F:monooxygenase activity"/>
    <property type="evidence" value="ECO:0007669"/>
    <property type="project" value="UniProtKB-KW"/>
</dbReference>
<proteinExistence type="inferred from homology"/>
<evidence type="ECO:0008006" key="15">
    <source>
        <dbReference type="Google" id="ProtNLM"/>
    </source>
</evidence>
<reference evidence="13" key="1">
    <citation type="journal article" date="2016" name="Nat. Genet.">
        <title>A high-quality carrot genome assembly provides new insights into carotenoid accumulation and asterid genome evolution.</title>
        <authorList>
            <person name="Iorizzo M."/>
            <person name="Ellison S."/>
            <person name="Senalik D."/>
            <person name="Zeng P."/>
            <person name="Satapoomin P."/>
            <person name="Huang J."/>
            <person name="Bowman M."/>
            <person name="Iovene M."/>
            <person name="Sanseverino W."/>
            <person name="Cavagnaro P."/>
            <person name="Yildiz M."/>
            <person name="Macko-Podgorni A."/>
            <person name="Moranska E."/>
            <person name="Grzebelus E."/>
            <person name="Grzebelus D."/>
            <person name="Ashrafi H."/>
            <person name="Zheng Z."/>
            <person name="Cheng S."/>
            <person name="Spooner D."/>
            <person name="Van Deynze A."/>
            <person name="Simon P."/>
        </authorList>
    </citation>
    <scope>NUCLEOTIDE SEQUENCE</scope>
    <source>
        <tissue evidence="13">Leaf</tissue>
    </source>
</reference>
<feature type="binding site" description="axial binding residue" evidence="11">
    <location>
        <position position="446"/>
    </location>
    <ligand>
        <name>heme</name>
        <dbReference type="ChEBI" id="CHEBI:30413"/>
    </ligand>
    <ligandPart>
        <name>Fe</name>
        <dbReference type="ChEBI" id="CHEBI:18248"/>
    </ligandPart>
</feature>
<dbReference type="PRINTS" id="PR00385">
    <property type="entry name" value="P450"/>
</dbReference>
<dbReference type="Gene3D" id="1.10.630.10">
    <property type="entry name" value="Cytochrome P450"/>
    <property type="match status" value="1"/>
</dbReference>
<evidence type="ECO:0000313" key="14">
    <source>
        <dbReference type="Proteomes" id="UP000077755"/>
    </source>
</evidence>
<evidence type="ECO:0000256" key="7">
    <source>
        <dbReference type="ARBA" id="ARBA00023002"/>
    </source>
</evidence>
<dbReference type="Proteomes" id="UP000077755">
    <property type="component" value="Chromosome 1"/>
</dbReference>
<dbReference type="PANTHER" id="PTHR24282:SF155">
    <property type="entry name" value="CYTOCHROME P450 734A1-LIKE"/>
    <property type="match status" value="1"/>
</dbReference>
<evidence type="ECO:0000256" key="6">
    <source>
        <dbReference type="ARBA" id="ARBA00022989"/>
    </source>
</evidence>
<evidence type="ECO:0000256" key="2">
    <source>
        <dbReference type="ARBA" id="ARBA00010617"/>
    </source>
</evidence>
<dbReference type="InterPro" id="IPR050665">
    <property type="entry name" value="Cytochrome_P450_Monooxygen"/>
</dbReference>
<reference evidence="13" key="2">
    <citation type="submission" date="2022-03" db="EMBL/GenBank/DDBJ databases">
        <title>Draft title - Genomic analysis of global carrot germplasm unveils the trajectory of domestication and the origin of high carotenoid orange carrot.</title>
        <authorList>
            <person name="Iorizzo M."/>
            <person name="Ellison S."/>
            <person name="Senalik D."/>
            <person name="Macko-Podgorni A."/>
            <person name="Grzebelus D."/>
            <person name="Bostan H."/>
            <person name="Rolling W."/>
            <person name="Curaba J."/>
            <person name="Simon P."/>
        </authorList>
    </citation>
    <scope>NUCLEOTIDE SEQUENCE</scope>
    <source>
        <tissue evidence="13">Leaf</tissue>
    </source>
</reference>
<dbReference type="AlphaFoldDB" id="A0AAF0W9P4"/>
<dbReference type="InterPro" id="IPR002401">
    <property type="entry name" value="Cyt_P450_E_grp-I"/>
</dbReference>
<comment type="cofactor">
    <cofactor evidence="11">
        <name>heme</name>
        <dbReference type="ChEBI" id="CHEBI:30413"/>
    </cofactor>
</comment>
<evidence type="ECO:0000256" key="9">
    <source>
        <dbReference type="ARBA" id="ARBA00023033"/>
    </source>
</evidence>
<evidence type="ECO:0000256" key="5">
    <source>
        <dbReference type="ARBA" id="ARBA00022723"/>
    </source>
</evidence>
<evidence type="ECO:0000256" key="1">
    <source>
        <dbReference type="ARBA" id="ARBA00004370"/>
    </source>
</evidence>
<dbReference type="GO" id="GO:0016705">
    <property type="term" value="F:oxidoreductase activity, acting on paired donors, with incorporation or reduction of molecular oxygen"/>
    <property type="evidence" value="ECO:0007669"/>
    <property type="project" value="InterPro"/>
</dbReference>
<evidence type="ECO:0000256" key="10">
    <source>
        <dbReference type="ARBA" id="ARBA00023136"/>
    </source>
</evidence>
<evidence type="ECO:0000256" key="11">
    <source>
        <dbReference type="PIRSR" id="PIRSR602401-1"/>
    </source>
</evidence>
<evidence type="ECO:0000256" key="12">
    <source>
        <dbReference type="RuleBase" id="RU000461"/>
    </source>
</evidence>
<dbReference type="GO" id="GO:0016020">
    <property type="term" value="C:membrane"/>
    <property type="evidence" value="ECO:0007669"/>
    <property type="project" value="UniProtKB-SubCell"/>
</dbReference>
<keyword evidence="5 11" id="KW-0479">Metal-binding</keyword>
<name>A0AAF0W9P4_DAUCS</name>
<sequence>MIFFCVLIFLILASLKLFYFVIWVPLRIQNFFKKQGVNGPSYRPWYGNTREMIRMTNEVLSKSMPFNHDIVHRVLPDYYQWSAKYGRTFLCWFGVRPRLVLVDPDMIKEVLFRTMDIIDRDSFNPLTKALIGDGLPGLMGHKWAAHRKIANPAFNMEKVKAWVPEMVTSISKMLDNWEEKIRHCDTFEIDVHTEFYNLAAEISSRTAFGSIFGKGKRIFELQQQQKLPSYQAMQNVYIPGSRFLPTNANKLRWKLEKETRDSMRMIIETYKKTSDNSKNFLSILLSGSNRNKLGGGLDTEEVINEGKTLFFGWEATANTLTWAILLLAQHQEWQNKAREEVFRVCKDNEQPCVENFQELKIVNMIIKETLRLYAPDNIITRQTLRNVKIGSLNIPAGTELYMPQTVVHHDTKIWGSDANEFNPARFVEPPKHLGAYFPFGIGSRICIGRNLAMVEAIIILAMIIKQFSFEISPSYVHAPMMLIMVQPQYGAPVLVRRITNCQS</sequence>
<protein>
    <recommendedName>
        <fullName evidence="15">Cytochrome P450</fullName>
    </recommendedName>
</protein>
<evidence type="ECO:0000313" key="13">
    <source>
        <dbReference type="EMBL" id="WOG85044.1"/>
    </source>
</evidence>
<comment type="similarity">
    <text evidence="2 12">Belongs to the cytochrome P450 family.</text>
</comment>
<dbReference type="GO" id="GO:0020037">
    <property type="term" value="F:heme binding"/>
    <property type="evidence" value="ECO:0007669"/>
    <property type="project" value="InterPro"/>
</dbReference>
<dbReference type="PROSITE" id="PS00086">
    <property type="entry name" value="CYTOCHROME_P450"/>
    <property type="match status" value="1"/>
</dbReference>
<keyword evidence="7 12" id="KW-0560">Oxidoreductase</keyword>
<dbReference type="GO" id="GO:0005506">
    <property type="term" value="F:iron ion binding"/>
    <property type="evidence" value="ECO:0007669"/>
    <property type="project" value="InterPro"/>
</dbReference>
<evidence type="ECO:0000256" key="8">
    <source>
        <dbReference type="ARBA" id="ARBA00023004"/>
    </source>
</evidence>
<evidence type="ECO:0000256" key="4">
    <source>
        <dbReference type="ARBA" id="ARBA00022692"/>
    </source>
</evidence>
<dbReference type="InterPro" id="IPR036396">
    <property type="entry name" value="Cyt_P450_sf"/>
</dbReference>
<dbReference type="InterPro" id="IPR001128">
    <property type="entry name" value="Cyt_P450"/>
</dbReference>
<comment type="subcellular location">
    <subcellularLocation>
        <location evidence="1">Membrane</location>
    </subcellularLocation>
</comment>
<dbReference type="SUPFAM" id="SSF48264">
    <property type="entry name" value="Cytochrome P450"/>
    <property type="match status" value="1"/>
</dbReference>
<dbReference type="Pfam" id="PF00067">
    <property type="entry name" value="p450"/>
    <property type="match status" value="1"/>
</dbReference>
<keyword evidence="6" id="KW-1133">Transmembrane helix</keyword>
<keyword evidence="3 11" id="KW-0349">Heme</keyword>
<organism evidence="13 14">
    <name type="scientific">Daucus carota subsp. sativus</name>
    <name type="common">Carrot</name>
    <dbReference type="NCBI Taxonomy" id="79200"/>
    <lineage>
        <taxon>Eukaryota</taxon>
        <taxon>Viridiplantae</taxon>
        <taxon>Streptophyta</taxon>
        <taxon>Embryophyta</taxon>
        <taxon>Tracheophyta</taxon>
        <taxon>Spermatophyta</taxon>
        <taxon>Magnoliopsida</taxon>
        <taxon>eudicotyledons</taxon>
        <taxon>Gunneridae</taxon>
        <taxon>Pentapetalae</taxon>
        <taxon>asterids</taxon>
        <taxon>campanulids</taxon>
        <taxon>Apiales</taxon>
        <taxon>Apiaceae</taxon>
        <taxon>Apioideae</taxon>
        <taxon>Scandiceae</taxon>
        <taxon>Daucinae</taxon>
        <taxon>Daucus</taxon>
        <taxon>Daucus sect. Daucus</taxon>
    </lineage>
</organism>
<dbReference type="EMBL" id="CP093343">
    <property type="protein sequence ID" value="WOG85044.1"/>
    <property type="molecule type" value="Genomic_DNA"/>
</dbReference>
<evidence type="ECO:0000256" key="3">
    <source>
        <dbReference type="ARBA" id="ARBA00022617"/>
    </source>
</evidence>
<keyword evidence="9 12" id="KW-0503">Monooxygenase</keyword>
<keyword evidence="8 11" id="KW-0408">Iron</keyword>
<keyword evidence="10" id="KW-0472">Membrane</keyword>
<gene>
    <name evidence="13" type="ORF">DCAR_0104230</name>
</gene>
<accession>A0AAF0W9P4</accession>
<dbReference type="PRINTS" id="PR00463">
    <property type="entry name" value="EP450I"/>
</dbReference>
<dbReference type="InterPro" id="IPR017972">
    <property type="entry name" value="Cyt_P450_CS"/>
</dbReference>
<dbReference type="PANTHER" id="PTHR24282">
    <property type="entry name" value="CYTOCHROME P450 FAMILY MEMBER"/>
    <property type="match status" value="1"/>
</dbReference>
<keyword evidence="4" id="KW-0812">Transmembrane</keyword>